<comment type="similarity">
    <text evidence="14">Belongs to the sal C2H2-type zinc-finger protein family.</text>
</comment>
<evidence type="ECO:0000256" key="3">
    <source>
        <dbReference type="ARBA" id="ARBA00022499"/>
    </source>
</evidence>
<evidence type="ECO:0000256" key="4">
    <source>
        <dbReference type="ARBA" id="ARBA00022553"/>
    </source>
</evidence>
<accession>A0A8U0PJ06</accession>
<dbReference type="GeneID" id="120025357"/>
<evidence type="ECO:0000256" key="11">
    <source>
        <dbReference type="ARBA" id="ARBA00023125"/>
    </source>
</evidence>
<evidence type="ECO:0000256" key="9">
    <source>
        <dbReference type="ARBA" id="ARBA00022843"/>
    </source>
</evidence>
<dbReference type="GO" id="GO:0048646">
    <property type="term" value="P:anatomical structure formation involved in morphogenesis"/>
    <property type="evidence" value="ECO:0007669"/>
    <property type="project" value="UniProtKB-ARBA"/>
</dbReference>
<dbReference type="GO" id="GO:0005654">
    <property type="term" value="C:nucleoplasm"/>
    <property type="evidence" value="ECO:0007669"/>
    <property type="project" value="UniProtKB-ARBA"/>
</dbReference>
<dbReference type="GO" id="GO:0000981">
    <property type="term" value="F:DNA-binding transcription factor activity, RNA polymerase II-specific"/>
    <property type="evidence" value="ECO:0007669"/>
    <property type="project" value="TreeGrafter"/>
</dbReference>
<keyword evidence="5" id="KW-0479">Metal-binding</keyword>
<protein>
    <recommendedName>
        <fullName evidence="17">Sal-like protein 1</fullName>
    </recommendedName>
</protein>
<dbReference type="InterPro" id="IPR013087">
    <property type="entry name" value="Znf_C2H2_type"/>
</dbReference>
<comment type="subcellular location">
    <subcellularLocation>
        <location evidence="1">Nucleus</location>
    </subcellularLocation>
</comment>
<feature type="compositionally biased region" description="Low complexity" evidence="19">
    <location>
        <begin position="163"/>
        <end position="176"/>
    </location>
</feature>
<comment type="subunit">
    <text evidence="16">May associate with NuRD histone deacetylase complex (HDAC). Interacts with components of HDAC complex including HDAC1, HDAC2, RBBP4, RBPP7, MTA1 and MTA2. Interacts with CCNQ. Interacts with NSD2 (via PHD-type zinc fingers 1, 2 and 3).</text>
</comment>
<feature type="region of interest" description="Disordered" evidence="19">
    <location>
        <begin position="403"/>
        <end position="424"/>
    </location>
</feature>
<evidence type="ECO:0000256" key="7">
    <source>
        <dbReference type="ARBA" id="ARBA00022771"/>
    </source>
</evidence>
<evidence type="ECO:0000256" key="14">
    <source>
        <dbReference type="ARBA" id="ARBA00038474"/>
    </source>
</evidence>
<organism evidence="21 22">
    <name type="scientific">Salvelinus namaycush</name>
    <name type="common">Lake trout</name>
    <name type="synonym">Salmo namaycush</name>
    <dbReference type="NCBI Taxonomy" id="8040"/>
    <lineage>
        <taxon>Eukaryota</taxon>
        <taxon>Metazoa</taxon>
        <taxon>Chordata</taxon>
        <taxon>Craniata</taxon>
        <taxon>Vertebrata</taxon>
        <taxon>Euteleostomi</taxon>
        <taxon>Actinopterygii</taxon>
        <taxon>Neopterygii</taxon>
        <taxon>Teleostei</taxon>
        <taxon>Protacanthopterygii</taxon>
        <taxon>Salmoniformes</taxon>
        <taxon>Salmonidae</taxon>
        <taxon>Salmoninae</taxon>
        <taxon>Salvelinus</taxon>
    </lineage>
</organism>
<keyword evidence="21" id="KW-1185">Reference proteome</keyword>
<dbReference type="GO" id="GO:0009791">
    <property type="term" value="P:post-embryonic development"/>
    <property type="evidence" value="ECO:0007669"/>
    <property type="project" value="UniProtKB-ARBA"/>
</dbReference>
<dbReference type="FunFam" id="3.30.160.60:FF:000708">
    <property type="entry name" value="Sal-like protein 1"/>
    <property type="match status" value="1"/>
</dbReference>
<evidence type="ECO:0000256" key="2">
    <source>
        <dbReference type="ARBA" id="ARBA00022491"/>
    </source>
</evidence>
<evidence type="ECO:0000259" key="20">
    <source>
        <dbReference type="PROSITE" id="PS50157"/>
    </source>
</evidence>
<evidence type="ECO:0000256" key="13">
    <source>
        <dbReference type="ARBA" id="ARBA00023242"/>
    </source>
</evidence>
<dbReference type="GO" id="GO:0003337">
    <property type="term" value="P:mesenchymal to epithelial transition involved in metanephros morphogenesis"/>
    <property type="evidence" value="ECO:0007669"/>
    <property type="project" value="UniProtKB-ARBA"/>
</dbReference>
<dbReference type="GO" id="GO:0000122">
    <property type="term" value="P:negative regulation of transcription by RNA polymerase II"/>
    <property type="evidence" value="ECO:0007669"/>
    <property type="project" value="UniProtKB-ARBA"/>
</dbReference>
<keyword evidence="6" id="KW-0677">Repeat</keyword>
<dbReference type="GO" id="GO:0001708">
    <property type="term" value="P:cell fate specification"/>
    <property type="evidence" value="ECO:0007669"/>
    <property type="project" value="UniProtKB-ARBA"/>
</dbReference>
<feature type="domain" description="C2H2-type" evidence="20">
    <location>
        <begin position="465"/>
        <end position="492"/>
    </location>
</feature>
<dbReference type="GO" id="GO:0045944">
    <property type="term" value="P:positive regulation of transcription by RNA polymerase II"/>
    <property type="evidence" value="ECO:0007669"/>
    <property type="project" value="UniProtKB-ARBA"/>
</dbReference>
<feature type="domain" description="C2H2-type" evidence="20">
    <location>
        <begin position="775"/>
        <end position="802"/>
    </location>
</feature>
<feature type="region of interest" description="Disordered" evidence="19">
    <location>
        <begin position="1179"/>
        <end position="1226"/>
    </location>
</feature>
<keyword evidence="4" id="KW-0597">Phosphoprotein</keyword>
<dbReference type="PANTHER" id="PTHR23233">
    <property type="entry name" value="SAL-LIKE PROTEIN"/>
    <property type="match status" value="1"/>
</dbReference>
<keyword evidence="11" id="KW-0238">DNA-binding</keyword>
<keyword evidence="13" id="KW-0539">Nucleus</keyword>
<feature type="region of interest" description="Disordered" evidence="19">
    <location>
        <begin position="130"/>
        <end position="194"/>
    </location>
</feature>
<keyword evidence="12" id="KW-0804">Transcription</keyword>
<evidence type="ECO:0000256" key="5">
    <source>
        <dbReference type="ARBA" id="ARBA00022723"/>
    </source>
</evidence>
<dbReference type="Gene3D" id="3.30.160.60">
    <property type="entry name" value="Classic Zinc Finger"/>
    <property type="match status" value="8"/>
</dbReference>
<feature type="compositionally biased region" description="Basic residues" evidence="19">
    <location>
        <begin position="916"/>
        <end position="926"/>
    </location>
</feature>
<name>A0A8U0PJ06_SALNM</name>
<feature type="region of interest" description="Disordered" evidence="19">
    <location>
        <begin position="333"/>
        <end position="369"/>
    </location>
</feature>
<evidence type="ECO:0000256" key="15">
    <source>
        <dbReference type="ARBA" id="ARBA00053244"/>
    </source>
</evidence>
<dbReference type="Pfam" id="PF12874">
    <property type="entry name" value="zf-met"/>
    <property type="match status" value="1"/>
</dbReference>
<dbReference type="GO" id="GO:0007507">
    <property type="term" value="P:heart development"/>
    <property type="evidence" value="ECO:0007669"/>
    <property type="project" value="UniProtKB-ARBA"/>
</dbReference>
<evidence type="ECO:0000256" key="12">
    <source>
        <dbReference type="ARBA" id="ARBA00023163"/>
    </source>
</evidence>
<feature type="compositionally biased region" description="Basic and acidic residues" evidence="19">
    <location>
        <begin position="1201"/>
        <end position="1212"/>
    </location>
</feature>
<feature type="compositionally biased region" description="Basic and acidic residues" evidence="19">
    <location>
        <begin position="1183"/>
        <end position="1192"/>
    </location>
</feature>
<dbReference type="InterPro" id="IPR051565">
    <property type="entry name" value="Sal_C2H2-zinc-finger"/>
</dbReference>
<dbReference type="FunFam" id="3.30.160.60:FF:000260">
    <property type="entry name" value="Spalt-like transcription factor 1"/>
    <property type="match status" value="1"/>
</dbReference>
<feature type="domain" description="C2H2-type" evidence="20">
    <location>
        <begin position="493"/>
        <end position="520"/>
    </location>
</feature>
<feature type="domain" description="C2H2-type" evidence="20">
    <location>
        <begin position="1109"/>
        <end position="1136"/>
    </location>
</feature>
<feature type="compositionally biased region" description="Polar residues" evidence="19">
    <location>
        <begin position="857"/>
        <end position="879"/>
    </location>
</feature>
<reference evidence="22" key="1">
    <citation type="submission" date="2025-08" db="UniProtKB">
        <authorList>
            <consortium name="RefSeq"/>
        </authorList>
    </citation>
    <scope>IDENTIFICATION</scope>
    <source>
        <tissue evidence="22">White muscle</tissue>
    </source>
</reference>
<evidence type="ECO:0000313" key="22">
    <source>
        <dbReference type="RefSeq" id="XP_038825822.1"/>
    </source>
</evidence>
<feature type="compositionally biased region" description="Acidic residues" evidence="19">
    <location>
        <begin position="829"/>
        <end position="855"/>
    </location>
</feature>
<dbReference type="GO" id="GO:0000978">
    <property type="term" value="F:RNA polymerase II cis-regulatory region sequence-specific DNA binding"/>
    <property type="evidence" value="ECO:0007669"/>
    <property type="project" value="TreeGrafter"/>
</dbReference>
<feature type="compositionally biased region" description="Low complexity" evidence="19">
    <location>
        <begin position="79"/>
        <end position="88"/>
    </location>
</feature>
<dbReference type="GO" id="GO:0048699">
    <property type="term" value="P:generation of neurons"/>
    <property type="evidence" value="ECO:0007669"/>
    <property type="project" value="UniProtKB-ARBA"/>
</dbReference>
<evidence type="ECO:0000256" key="8">
    <source>
        <dbReference type="ARBA" id="ARBA00022833"/>
    </source>
</evidence>
<dbReference type="Pfam" id="PF00096">
    <property type="entry name" value="zf-C2H2"/>
    <property type="match status" value="6"/>
</dbReference>
<feature type="compositionally biased region" description="Low complexity" evidence="19">
    <location>
        <begin position="640"/>
        <end position="650"/>
    </location>
</feature>
<proteinExistence type="inferred from homology"/>
<evidence type="ECO:0000313" key="21">
    <source>
        <dbReference type="Proteomes" id="UP000808372"/>
    </source>
</evidence>
<dbReference type="InterPro" id="IPR036236">
    <property type="entry name" value="Znf_C2H2_sf"/>
</dbReference>
<dbReference type="Proteomes" id="UP000808372">
    <property type="component" value="Chromosome 30"/>
</dbReference>
<dbReference type="PROSITE" id="PS00028">
    <property type="entry name" value="ZINC_FINGER_C2H2_1"/>
    <property type="match status" value="9"/>
</dbReference>
<keyword evidence="7 18" id="KW-0863">Zinc-finger</keyword>
<evidence type="ECO:0000256" key="6">
    <source>
        <dbReference type="ARBA" id="ARBA00022737"/>
    </source>
</evidence>
<dbReference type="GO" id="GO:0035295">
    <property type="term" value="P:tube development"/>
    <property type="evidence" value="ECO:0007669"/>
    <property type="project" value="UniProtKB-ARBA"/>
</dbReference>
<evidence type="ECO:0000256" key="10">
    <source>
        <dbReference type="ARBA" id="ARBA00023015"/>
    </source>
</evidence>
<dbReference type="SUPFAM" id="SSF57667">
    <property type="entry name" value="beta-beta-alpha zinc fingers"/>
    <property type="match status" value="5"/>
</dbReference>
<dbReference type="FunFam" id="3.30.160.60:FF:000341">
    <property type="entry name" value="Spalt-like transcription factor 1"/>
    <property type="match status" value="1"/>
</dbReference>
<feature type="compositionally biased region" description="Polar residues" evidence="19">
    <location>
        <begin position="994"/>
        <end position="1011"/>
    </location>
</feature>
<gene>
    <name evidence="22" type="primary">LOC120025357</name>
</gene>
<feature type="compositionally biased region" description="Low complexity" evidence="19">
    <location>
        <begin position="337"/>
        <end position="357"/>
    </location>
</feature>
<dbReference type="GO" id="GO:0021772">
    <property type="term" value="P:olfactory bulb development"/>
    <property type="evidence" value="ECO:0007669"/>
    <property type="project" value="UniProtKB-ARBA"/>
</dbReference>
<evidence type="ECO:0000256" key="19">
    <source>
        <dbReference type="SAM" id="MobiDB-lite"/>
    </source>
</evidence>
<feature type="compositionally biased region" description="Polar residues" evidence="19">
    <location>
        <begin position="143"/>
        <end position="158"/>
    </location>
</feature>
<feature type="domain" description="C2H2-type" evidence="20">
    <location>
        <begin position="1081"/>
        <end position="1108"/>
    </location>
</feature>
<feature type="region of interest" description="Disordered" evidence="19">
    <location>
        <begin position="597"/>
        <end position="668"/>
    </location>
</feature>
<feature type="compositionally biased region" description="Polar residues" evidence="19">
    <location>
        <begin position="100"/>
        <end position="110"/>
    </location>
</feature>
<keyword evidence="9" id="KW-0832">Ubl conjugation</keyword>
<dbReference type="GO" id="GO:0008270">
    <property type="term" value="F:zinc ion binding"/>
    <property type="evidence" value="ECO:0007669"/>
    <property type="project" value="UniProtKB-KW"/>
</dbReference>
<dbReference type="FunFam" id="3.30.160.60:FF:000215">
    <property type="entry name" value="Spalt-like transcription factor 3"/>
    <property type="match status" value="1"/>
</dbReference>
<dbReference type="FunFam" id="3.30.160.60:FF:000079">
    <property type="entry name" value="Spalt-like transcription factor 3"/>
    <property type="match status" value="1"/>
</dbReference>
<feature type="region of interest" description="Disordered" evidence="19">
    <location>
        <begin position="916"/>
        <end position="948"/>
    </location>
</feature>
<dbReference type="GO" id="GO:0000792">
    <property type="term" value="C:heterochromatin"/>
    <property type="evidence" value="ECO:0007669"/>
    <property type="project" value="UniProtKB-ARBA"/>
</dbReference>
<feature type="domain" description="C2H2-type" evidence="20">
    <location>
        <begin position="1244"/>
        <end position="1271"/>
    </location>
</feature>
<feature type="region of interest" description="Disordered" evidence="19">
    <location>
        <begin position="805"/>
        <end position="895"/>
    </location>
</feature>
<keyword evidence="2" id="KW-0678">Repressor</keyword>
<dbReference type="KEGG" id="snh:120025357"/>
<evidence type="ECO:0000256" key="18">
    <source>
        <dbReference type="PROSITE-ProRule" id="PRU00042"/>
    </source>
</evidence>
<dbReference type="PROSITE" id="PS50157">
    <property type="entry name" value="ZINC_FINGER_C2H2_2"/>
    <property type="match status" value="9"/>
</dbReference>
<comment type="function">
    <text evidence="15">Transcriptional repressor involved in organogenesis. Plays an essential role in ureteric bud invasion during kidney development.</text>
</comment>
<feature type="domain" description="C2H2-type" evidence="20">
    <location>
        <begin position="743"/>
        <end position="770"/>
    </location>
</feature>
<keyword evidence="3" id="KW-1017">Isopeptide bond</keyword>
<feature type="region of interest" description="Disordered" evidence="19">
    <location>
        <begin position="962"/>
        <end position="1033"/>
    </location>
</feature>
<feature type="domain" description="C2H2-type" evidence="20">
    <location>
        <begin position="1272"/>
        <end position="1299"/>
    </location>
</feature>
<dbReference type="RefSeq" id="XP_038825822.1">
    <property type="nucleotide sequence ID" value="XM_038969894.1"/>
</dbReference>
<dbReference type="FunFam" id="3.30.160.60:FF:000025">
    <property type="entry name" value="Spalt-like transcription factor 1"/>
    <property type="match status" value="1"/>
</dbReference>
<evidence type="ECO:0000256" key="16">
    <source>
        <dbReference type="ARBA" id="ARBA00062861"/>
    </source>
</evidence>
<dbReference type="PANTHER" id="PTHR23233:SF51">
    <property type="entry name" value="SAL-LIKE PROTEIN 1"/>
    <property type="match status" value="1"/>
</dbReference>
<feature type="compositionally biased region" description="Basic and acidic residues" evidence="19">
    <location>
        <begin position="1018"/>
        <end position="1031"/>
    </location>
</feature>
<dbReference type="FunFam" id="3.30.160.60:FF:000689">
    <property type="entry name" value="Spalt like transcription factor 1"/>
    <property type="match status" value="1"/>
</dbReference>
<feature type="domain" description="C2H2-type" evidence="20">
    <location>
        <begin position="715"/>
        <end position="742"/>
    </location>
</feature>
<evidence type="ECO:0000256" key="17">
    <source>
        <dbReference type="ARBA" id="ARBA00069282"/>
    </source>
</evidence>
<keyword evidence="10" id="KW-0805">Transcription regulation</keyword>
<dbReference type="CDD" id="cd20908">
    <property type="entry name" value="SUF4-like"/>
    <property type="match status" value="1"/>
</dbReference>
<dbReference type="GO" id="GO:0061061">
    <property type="term" value="P:muscle structure development"/>
    <property type="evidence" value="ECO:0007669"/>
    <property type="project" value="UniProtKB-ARBA"/>
</dbReference>
<dbReference type="SMART" id="SM00355">
    <property type="entry name" value="ZnF_C2H2"/>
    <property type="match status" value="10"/>
</dbReference>
<feature type="region of interest" description="Disordered" evidence="19">
    <location>
        <begin position="1"/>
        <end position="37"/>
    </location>
</feature>
<dbReference type="GO" id="GO:0009966">
    <property type="term" value="P:regulation of signal transduction"/>
    <property type="evidence" value="ECO:0007669"/>
    <property type="project" value="UniProtKB-ARBA"/>
</dbReference>
<feature type="region of interest" description="Disordered" evidence="19">
    <location>
        <begin position="78"/>
        <end position="110"/>
    </location>
</feature>
<sequence>MSRRKQAKPQHFQSDPHLALSKHNGDTEEPCSEEDPPCKESDAHVCSRCCAEFFELSDLEQHQKNCTKNQLVLIVNENPASPSGTFSPGSPPHNPDEQMNDTVNNTDQGQCSDLLEHNALDKEESMDVDVSGINAHPGHDNDGSSSHMEGGSNINMNTGEGNGHSSSRNSSGPAPGTSTVSAPQLPPLGNLTDRGSISMINSNVIIENLQSTKVAVAQFSQEMQRSSGSGSGGPRVAVPALMEQLLGLQQQQIHQLQLIEQIRHQILLLASQSPEMQVPPSISTPGGSLGPSANPLITLSSHLSQQLAAAAGLAQSLASQSASISSLKQLAERAQLPQSNNPSSGESSQSISSLGSSTVNNAQSSSDKRPIHAISSNLHSQLSNPSHTKSSIPAFGIGSLLNPVTNPHLPQPPSGNPQFSSSLPSICTTMEDLNSLAALAQRKGKPPNVTSFEPKSSSEEAFFKHKCRFCAKVFGSDSALQIHLRSHTGERPYKCNICGNRFSTRGNLKVHFQRHKEKYPHVQMNPYPVPEHLDNIPTSTGIPYGMSMPPEKPVTSWLDSKPVLSTLTSSVGMLLPPTMPSLPPFIKKEDHSVAITSPSISTKTDSGRDAAEPSIKSNDGLSEEAAALPTSNGKTEEGSHSSSFMASVSSESERNTEYTTSNSPPMMTNPLMPLMSEQFKAKFPFGGLMDPLQGSETSKLQQLVENIDRKLTDPNECVICHRVLSCQSALKMHYRTHTGERPFKCKVCGRAFTTKGNLKTHYTVHRAMPPLRVHHSCPICQKKFTNAVVLQQHIRMHMGGQIPNTPLPDSYPESMGSDTGSFDERNFDENFDDLDNFSDDDMEGMEGVEGMEDGPDSSVSDTPQSADASQDNLCNSPSQPEMVVQDGQDKNHHAHHNAYHNTHHDIDYRIHHNNLHNNQHHSHHDNHHNNQLNNHHDNQHHSHHNPHQRLVEELQASKMKAMGNRGSMEGDCLTNDSSSLGGDIESPSGGSPALSESTSSMQPPSPTNGHPQHQRKSPSLEERQERQERHQRAMSLDHISASLMQHHPSSIGALDLTSCNPSKDPLGMLFPFRERGTFKNTACDICGKTFACQSALDIHYRSHTKERPFICTACNRGFSTKGNLKQHMLTHQMRDLPSQLFEPSNTSLSSSPTPSLLSVNSLSSMIKSEVNGFLHGLHHHQDHHRDHHIDHHREHHREHHRDHQDRDHHKDMASNMPHGLVTTSASTSPVLSASAPLRRTPKQHYCNTCGKTFSSSSALQIHERTHTGEKPFACHICGRAFTTKGNLKVHMGTHMWNSAPARRGRRLSVDGSMAFLGTNPVKFPEIFQKDMASRLGNRDPASFWNQYAAAFSSGLAMKTNEISVIQNGGLPSLSGSMGNGGSSPVGGLTGNLEKLHSTESSAALAGLEKMANAENGTHFRFTRFMEDNKEIATN</sequence>
<evidence type="ECO:0000256" key="1">
    <source>
        <dbReference type="ARBA" id="ARBA00004123"/>
    </source>
</evidence>
<dbReference type="OrthoDB" id="8749569at2759"/>
<dbReference type="FunFam" id="3.30.160.60:FF:002381">
    <property type="entry name" value="Putative spalt protein"/>
    <property type="match status" value="1"/>
</dbReference>
<keyword evidence="8" id="KW-0862">Zinc</keyword>